<accession>A0A438J670</accession>
<proteinExistence type="predicted"/>
<comment type="caution">
    <text evidence="2">The sequence shown here is derived from an EMBL/GenBank/DDBJ whole genome shotgun (WGS) entry which is preliminary data.</text>
</comment>
<feature type="compositionally biased region" description="Polar residues" evidence="1">
    <location>
        <begin position="1"/>
        <end position="10"/>
    </location>
</feature>
<organism evidence="2 3">
    <name type="scientific">Vitis vinifera</name>
    <name type="common">Grape</name>
    <dbReference type="NCBI Taxonomy" id="29760"/>
    <lineage>
        <taxon>Eukaryota</taxon>
        <taxon>Viridiplantae</taxon>
        <taxon>Streptophyta</taxon>
        <taxon>Embryophyta</taxon>
        <taxon>Tracheophyta</taxon>
        <taxon>Spermatophyta</taxon>
        <taxon>Magnoliopsida</taxon>
        <taxon>eudicotyledons</taxon>
        <taxon>Gunneridae</taxon>
        <taxon>Pentapetalae</taxon>
        <taxon>rosids</taxon>
        <taxon>Vitales</taxon>
        <taxon>Vitaceae</taxon>
        <taxon>Viteae</taxon>
        <taxon>Vitis</taxon>
    </lineage>
</organism>
<protein>
    <submittedName>
        <fullName evidence="2">Uncharacterized protein</fullName>
    </submittedName>
</protein>
<evidence type="ECO:0000313" key="3">
    <source>
        <dbReference type="Proteomes" id="UP000288805"/>
    </source>
</evidence>
<evidence type="ECO:0000313" key="2">
    <source>
        <dbReference type="EMBL" id="RVX04451.1"/>
    </source>
</evidence>
<feature type="region of interest" description="Disordered" evidence="1">
    <location>
        <begin position="1"/>
        <end position="27"/>
    </location>
</feature>
<reference evidence="2 3" key="1">
    <citation type="journal article" date="2018" name="PLoS Genet.">
        <title>Population sequencing reveals clonal diversity and ancestral inbreeding in the grapevine cultivar Chardonnay.</title>
        <authorList>
            <person name="Roach M.J."/>
            <person name="Johnson D.L."/>
            <person name="Bohlmann J."/>
            <person name="van Vuuren H.J."/>
            <person name="Jones S.J."/>
            <person name="Pretorius I.S."/>
            <person name="Schmidt S.A."/>
            <person name="Borneman A.R."/>
        </authorList>
    </citation>
    <scope>NUCLEOTIDE SEQUENCE [LARGE SCALE GENOMIC DNA]</scope>
    <source>
        <strain evidence="3">cv. Chardonnay</strain>
        <tissue evidence="2">Leaf</tissue>
    </source>
</reference>
<feature type="compositionally biased region" description="Basic and acidic residues" evidence="1">
    <location>
        <begin position="60"/>
        <end position="69"/>
    </location>
</feature>
<dbReference type="Proteomes" id="UP000288805">
    <property type="component" value="Unassembled WGS sequence"/>
</dbReference>
<gene>
    <name evidence="2" type="ORF">CK203_018526</name>
</gene>
<dbReference type="AlphaFoldDB" id="A0A438J670"/>
<evidence type="ECO:0000256" key="1">
    <source>
        <dbReference type="SAM" id="MobiDB-lite"/>
    </source>
</evidence>
<name>A0A438J670_VITVI</name>
<dbReference type="EMBL" id="QGNW01000061">
    <property type="protein sequence ID" value="RVX04451.1"/>
    <property type="molecule type" value="Genomic_DNA"/>
</dbReference>
<feature type="region of interest" description="Disordered" evidence="1">
    <location>
        <begin position="60"/>
        <end position="79"/>
    </location>
</feature>
<sequence>MTKPTLSRQRQPVAGTSGRKREVASLSRQKLQKGYEVELGAMSATEGGFFPGTLSALKDKFGGQRENGKGRSSLGPAEENFIGPSVLEISIKAHTERA</sequence>